<reference evidence="2 3" key="1">
    <citation type="submission" date="2016-10" db="EMBL/GenBank/DDBJ databases">
        <authorList>
            <person name="de Groot N.N."/>
        </authorList>
    </citation>
    <scope>NUCLEOTIDE SEQUENCE [LARGE SCALE GENOMIC DNA]</scope>
    <source>
        <strain evidence="2 3">DSM 15893</strain>
    </source>
</reference>
<gene>
    <name evidence="2" type="ORF">SAMN03084138_01096</name>
</gene>
<protein>
    <submittedName>
        <fullName evidence="2">Uncharacterized protein</fullName>
    </submittedName>
</protein>
<name>A0A1I5LWX5_9GAMM</name>
<keyword evidence="1" id="KW-0732">Signal</keyword>
<organism evidence="2 3">
    <name type="scientific">Enterovibrio norvegicus DSM 15893</name>
    <dbReference type="NCBI Taxonomy" id="1121869"/>
    <lineage>
        <taxon>Bacteria</taxon>
        <taxon>Pseudomonadati</taxon>
        <taxon>Pseudomonadota</taxon>
        <taxon>Gammaproteobacteria</taxon>
        <taxon>Vibrionales</taxon>
        <taxon>Vibrionaceae</taxon>
        <taxon>Enterovibrio</taxon>
    </lineage>
</organism>
<accession>A0A1I5LWX5</accession>
<dbReference type="EMBL" id="FOWR01000006">
    <property type="protein sequence ID" value="SFP01251.1"/>
    <property type="molecule type" value="Genomic_DNA"/>
</dbReference>
<sequence length="328" mass="35254">MKSKRLSIIFATLAISLCSFTAHAVGLSPGTVLNKTHKAKTHNIVKNFIETRKGYGYVTFSGGKVIGNTENKFSVTVGPHNTQIGSVLGAVDLNFNPEEIQCVRGLHLSLSVGSDVPFSLSPTCDALLRADVKRTLSHTVAEAEVPIPEVPIDPAGIFRLGVKIGAALKVGADFAAGLEVGGYDKPNTPIYVAGNRQPDFIYASVRPFISGDATAKGYASINLIFKTIEKGVKGSLTLISAGTKAIAEAGITYEPDSDCGNCNEEKNYQYYTKLKWNANAQGGNGSIGLYCDVKAFGLARIFYAKTDLISWSPIYEFDQTIYEKAVYF</sequence>
<dbReference type="RefSeq" id="WP_074925631.1">
    <property type="nucleotide sequence ID" value="NZ_FOWR01000006.1"/>
</dbReference>
<dbReference type="Proteomes" id="UP000182692">
    <property type="component" value="Unassembled WGS sequence"/>
</dbReference>
<evidence type="ECO:0000313" key="2">
    <source>
        <dbReference type="EMBL" id="SFP01251.1"/>
    </source>
</evidence>
<feature type="chain" id="PRO_5010340442" evidence="1">
    <location>
        <begin position="25"/>
        <end position="328"/>
    </location>
</feature>
<dbReference type="OrthoDB" id="6283629at2"/>
<evidence type="ECO:0000256" key="1">
    <source>
        <dbReference type="SAM" id="SignalP"/>
    </source>
</evidence>
<evidence type="ECO:0000313" key="3">
    <source>
        <dbReference type="Proteomes" id="UP000182692"/>
    </source>
</evidence>
<feature type="signal peptide" evidence="1">
    <location>
        <begin position="1"/>
        <end position="24"/>
    </location>
</feature>
<proteinExistence type="predicted"/>
<dbReference type="GeneID" id="35872259"/>
<dbReference type="AlphaFoldDB" id="A0A1I5LWX5"/>